<feature type="region of interest" description="Disordered" evidence="1">
    <location>
        <begin position="238"/>
        <end position="262"/>
    </location>
</feature>
<evidence type="ECO:0000313" key="3">
    <source>
        <dbReference type="Proteomes" id="UP000054408"/>
    </source>
</evidence>
<dbReference type="RefSeq" id="XP_013752862.1">
    <property type="nucleotide sequence ID" value="XM_013897408.1"/>
</dbReference>
<name>A0A0L0DU43_THETB</name>
<organism evidence="2 3">
    <name type="scientific">Thecamonas trahens ATCC 50062</name>
    <dbReference type="NCBI Taxonomy" id="461836"/>
    <lineage>
        <taxon>Eukaryota</taxon>
        <taxon>Apusozoa</taxon>
        <taxon>Apusomonadida</taxon>
        <taxon>Apusomonadidae</taxon>
        <taxon>Thecamonas</taxon>
    </lineage>
</organism>
<dbReference type="GeneID" id="25569244"/>
<sequence length="262" mass="29178">MTSLRRGDRTKRAQKHQNRYAWRHNKNSKMTKKILSAPIVGMCSRCYEIIVWRKKYRKYKPLSQPAKCEECGKRTVKHAYHRLCKACSCKRNCCARCKSDKAEIVTEAMTEAEINALEQRAQEILNTLPVRRRKTITRLFEAGEITLSDIVQVAEKNTGIDSDNSGADDESDDGSDDSDSAGPARSLTDTQLDPLEMESRQAEAIMRTLPPAKAKAARKLWELKQITVSELAKVAEKHAAEAAAAKADDSNGTTPPPPSSSS</sequence>
<dbReference type="eggNOG" id="KOG3241">
    <property type="taxonomic scope" value="Eukaryota"/>
</dbReference>
<dbReference type="Pfam" id="PF10217">
    <property type="entry name" value="DUF2039"/>
    <property type="match status" value="1"/>
</dbReference>
<evidence type="ECO:0000313" key="2">
    <source>
        <dbReference type="EMBL" id="KNC55780.1"/>
    </source>
</evidence>
<dbReference type="Proteomes" id="UP000054408">
    <property type="component" value="Unassembled WGS sequence"/>
</dbReference>
<dbReference type="PANTHER" id="PTHR22876">
    <property type="entry name" value="ZGC:101016"/>
    <property type="match status" value="1"/>
</dbReference>
<gene>
    <name evidence="2" type="ORF">AMSG_11212</name>
</gene>
<dbReference type="AlphaFoldDB" id="A0A0L0DU43"/>
<proteinExistence type="predicted"/>
<accession>A0A0L0DU43</accession>
<dbReference type="OrthoDB" id="250548at2759"/>
<dbReference type="OMA" id="HKNRHVF"/>
<evidence type="ECO:0000256" key="1">
    <source>
        <dbReference type="SAM" id="MobiDB-lite"/>
    </source>
</evidence>
<dbReference type="EMBL" id="GL349504">
    <property type="protein sequence ID" value="KNC55780.1"/>
    <property type="molecule type" value="Genomic_DNA"/>
</dbReference>
<reference evidence="2 3" key="1">
    <citation type="submission" date="2010-05" db="EMBL/GenBank/DDBJ databases">
        <title>The Genome Sequence of Thecamonas trahens ATCC 50062.</title>
        <authorList>
            <consortium name="The Broad Institute Genome Sequencing Platform"/>
            <person name="Russ C."/>
            <person name="Cuomo C."/>
            <person name="Shea T."/>
            <person name="Young S.K."/>
            <person name="Zeng Q."/>
            <person name="Koehrsen M."/>
            <person name="Haas B."/>
            <person name="Borodovsky M."/>
            <person name="Guigo R."/>
            <person name="Alvarado L."/>
            <person name="Berlin A."/>
            <person name="Bochicchio J."/>
            <person name="Borenstein D."/>
            <person name="Chapman S."/>
            <person name="Chen Z."/>
            <person name="Freedman E."/>
            <person name="Gellesch M."/>
            <person name="Goldberg J."/>
            <person name="Griggs A."/>
            <person name="Gujja S."/>
            <person name="Heilman E."/>
            <person name="Heiman D."/>
            <person name="Hepburn T."/>
            <person name="Howarth C."/>
            <person name="Jen D."/>
            <person name="Larson L."/>
            <person name="Mehta T."/>
            <person name="Park D."/>
            <person name="Pearson M."/>
            <person name="Roberts A."/>
            <person name="Saif S."/>
            <person name="Shenoy N."/>
            <person name="Sisk P."/>
            <person name="Stolte C."/>
            <person name="Sykes S."/>
            <person name="Thomson T."/>
            <person name="Walk T."/>
            <person name="White J."/>
            <person name="Yandava C."/>
            <person name="Burger G."/>
            <person name="Gray M.W."/>
            <person name="Holland P.W.H."/>
            <person name="King N."/>
            <person name="Lang F.B.F."/>
            <person name="Roger A.J."/>
            <person name="Ruiz-Trillo I."/>
            <person name="Lander E."/>
            <person name="Nusbaum C."/>
        </authorList>
    </citation>
    <scope>NUCLEOTIDE SEQUENCE [LARGE SCALE GENOMIC DNA]</scope>
    <source>
        <strain evidence="2 3">ATCC 50062</strain>
    </source>
</reference>
<keyword evidence="3" id="KW-1185">Reference proteome</keyword>
<dbReference type="InterPro" id="IPR019351">
    <property type="entry name" value="DUF2039"/>
</dbReference>
<feature type="compositionally biased region" description="Acidic residues" evidence="1">
    <location>
        <begin position="166"/>
        <end position="179"/>
    </location>
</feature>
<dbReference type="PANTHER" id="PTHR22876:SF5">
    <property type="entry name" value="CHROMOSOME 9 OPEN READING FRAME 85"/>
    <property type="match status" value="1"/>
</dbReference>
<protein>
    <submittedName>
        <fullName evidence="2">Uncharacterized protein</fullName>
    </submittedName>
</protein>
<feature type="region of interest" description="Disordered" evidence="1">
    <location>
        <begin position="158"/>
        <end position="200"/>
    </location>
</feature>